<dbReference type="Proteomes" id="UP000721844">
    <property type="component" value="Unassembled WGS sequence"/>
</dbReference>
<protein>
    <submittedName>
        <fullName evidence="1">Uncharacterized protein</fullName>
    </submittedName>
</protein>
<dbReference type="EMBL" id="JAESVA010000004">
    <property type="protein sequence ID" value="MCB8881284.1"/>
    <property type="molecule type" value="Genomic_DNA"/>
</dbReference>
<gene>
    <name evidence="1" type="ORF">ACELLULO517_13635</name>
</gene>
<organism evidence="1 2">
    <name type="scientific">Acidisoma cellulosilyticum</name>
    <dbReference type="NCBI Taxonomy" id="2802395"/>
    <lineage>
        <taxon>Bacteria</taxon>
        <taxon>Pseudomonadati</taxon>
        <taxon>Pseudomonadota</taxon>
        <taxon>Alphaproteobacteria</taxon>
        <taxon>Acetobacterales</taxon>
        <taxon>Acidocellaceae</taxon>
        <taxon>Acidisoma</taxon>
    </lineage>
</organism>
<evidence type="ECO:0000313" key="2">
    <source>
        <dbReference type="Proteomes" id="UP000721844"/>
    </source>
</evidence>
<reference evidence="1 2" key="1">
    <citation type="journal article" date="2021" name="Microorganisms">
        <title>Acidisoma silvae sp. nov. and Acidisomacellulosilytica sp. nov., Two Acidophilic Bacteria Isolated from Decaying Wood, Hydrolyzing Cellulose and Producing Poly-3-hydroxybutyrate.</title>
        <authorList>
            <person name="Mieszkin S."/>
            <person name="Pouder E."/>
            <person name="Uroz S."/>
            <person name="Simon-Colin C."/>
            <person name="Alain K."/>
        </authorList>
    </citation>
    <scope>NUCLEOTIDE SEQUENCE [LARGE SCALE GENOMIC DNA]</scope>
    <source>
        <strain evidence="1 2">HW T5.17</strain>
    </source>
</reference>
<name>A0A963Z218_9PROT</name>
<sequence>MRISPDGYYVERYVKCDNCGLLIYGSGLQTASRKALFCSEWCIAWDEKRQAGEQHPVLPLS</sequence>
<dbReference type="RefSeq" id="WP_227307955.1">
    <property type="nucleotide sequence ID" value="NZ_JAESVA010000004.1"/>
</dbReference>
<proteinExistence type="predicted"/>
<keyword evidence="2" id="KW-1185">Reference proteome</keyword>
<accession>A0A963Z218</accession>
<evidence type="ECO:0000313" key="1">
    <source>
        <dbReference type="EMBL" id="MCB8881284.1"/>
    </source>
</evidence>
<comment type="caution">
    <text evidence="1">The sequence shown here is derived from an EMBL/GenBank/DDBJ whole genome shotgun (WGS) entry which is preliminary data.</text>
</comment>
<dbReference type="AlphaFoldDB" id="A0A963Z218"/>